<keyword evidence="5 6" id="KW-0472">Membrane</keyword>
<dbReference type="Pfam" id="PF02690">
    <property type="entry name" value="Na_Pi_cotrans"/>
    <property type="match status" value="1"/>
</dbReference>
<sequence>MASWHKFLSFAIILAFRLQQRIKLQNFRRYTLVLLIIALIYLLIVFPEIAKILAGVAILLIGMTNLSNGFKSFSGGLLEKILKKSTDTRFKSVTFGVITTILMQSSTLVSIISISFLSAGLITLAQGIGIVFGANLGNSAGSWLIVGLTSINISILAIPLIVCGTLLGFQKDSLLKGLGLIFMGIGFFFLGVDYIKNGFETYKEVVDLSRFNFEGFKGVLIFVGLGAIITGIVQSSHATLAIIISALLSGQIGFENALAATLGTSVGGVVTAVVASFSTNIEGKKLAIANCIFNFTIALIVIALFPYFVYLVNLVASYLGIPQDNLALKTALFHTLFNLIAVLFISLFIKQIVFVLDKIIKAPKDRDMDAPLFLNQNIVSYPDTAIEALQKESVHLYNNAYAMIAHTIGFNRSDIRGKETFDTIIQTKKWFSGNVDLDYLYKRKIKVLFDAIMEFSTKAQTYVTEEEKLAKIFAFKIASRNIAEATKNLKIIQTNMKVYSSSSNKALATQYNTMRKDLGELLRSVEELKLINDDNAYLILSQLKNAKNLLKEKDYHTLHNVEALITQEKISVTNGTSILNDSAFIAQIASQLIEAVEIIFAKETA</sequence>
<evidence type="ECO:0000256" key="2">
    <source>
        <dbReference type="ARBA" id="ARBA00022475"/>
    </source>
</evidence>
<evidence type="ECO:0000256" key="4">
    <source>
        <dbReference type="ARBA" id="ARBA00022989"/>
    </source>
</evidence>
<feature type="transmembrane region" description="Helical" evidence="6">
    <location>
        <begin position="174"/>
        <end position="195"/>
    </location>
</feature>
<keyword evidence="2" id="KW-1003">Cell membrane</keyword>
<evidence type="ECO:0000313" key="8">
    <source>
        <dbReference type="Proteomes" id="UP001057522"/>
    </source>
</evidence>
<evidence type="ECO:0000256" key="6">
    <source>
        <dbReference type="SAM" id="Phobius"/>
    </source>
</evidence>
<dbReference type="NCBIfam" id="NF037997">
    <property type="entry name" value="Na_Pi_symport"/>
    <property type="match status" value="1"/>
</dbReference>
<organism evidence="7 8">
    <name type="scientific">Helicobacter colisuis</name>
    <dbReference type="NCBI Taxonomy" id="2949739"/>
    <lineage>
        <taxon>Bacteria</taxon>
        <taxon>Pseudomonadati</taxon>
        <taxon>Campylobacterota</taxon>
        <taxon>Epsilonproteobacteria</taxon>
        <taxon>Campylobacterales</taxon>
        <taxon>Helicobacteraceae</taxon>
        <taxon>Helicobacter</taxon>
    </lineage>
</organism>
<dbReference type="InterPro" id="IPR003841">
    <property type="entry name" value="Na/Pi_transpt"/>
</dbReference>
<keyword evidence="8" id="KW-1185">Reference proteome</keyword>
<feature type="transmembrane region" description="Helical" evidence="6">
    <location>
        <begin position="93"/>
        <end position="122"/>
    </location>
</feature>
<dbReference type="EMBL" id="JAMOKX010000004">
    <property type="protein sequence ID" value="MCL9819516.1"/>
    <property type="molecule type" value="Genomic_DNA"/>
</dbReference>
<feature type="transmembrane region" description="Helical" evidence="6">
    <location>
        <begin position="332"/>
        <end position="356"/>
    </location>
</feature>
<protein>
    <submittedName>
        <fullName evidence="7">Na/Pi symporter</fullName>
    </submittedName>
</protein>
<keyword evidence="3 6" id="KW-0812">Transmembrane</keyword>
<keyword evidence="4 6" id="KW-1133">Transmembrane helix</keyword>
<feature type="transmembrane region" description="Helical" evidence="6">
    <location>
        <begin position="142"/>
        <end position="167"/>
    </location>
</feature>
<dbReference type="PANTHER" id="PTHR10010:SF46">
    <property type="entry name" value="SODIUM-DEPENDENT PHOSPHATE TRANSPORT PROTEIN 2B"/>
    <property type="match status" value="1"/>
</dbReference>
<dbReference type="PANTHER" id="PTHR10010">
    <property type="entry name" value="SOLUTE CARRIER FAMILY 34 SODIUM PHOSPHATE , MEMBER 2-RELATED"/>
    <property type="match status" value="1"/>
</dbReference>
<comment type="subcellular location">
    <subcellularLocation>
        <location evidence="1">Cell membrane</location>
        <topology evidence="1">Multi-pass membrane protein</topology>
    </subcellularLocation>
</comment>
<dbReference type="Proteomes" id="UP001057522">
    <property type="component" value="Unassembled WGS sequence"/>
</dbReference>
<proteinExistence type="predicted"/>
<name>A0ABT0TUA3_9HELI</name>
<evidence type="ECO:0000256" key="3">
    <source>
        <dbReference type="ARBA" id="ARBA00022692"/>
    </source>
</evidence>
<gene>
    <name evidence="7" type="ORF">NCR95_04935</name>
</gene>
<feature type="transmembrane region" description="Helical" evidence="6">
    <location>
        <begin position="291"/>
        <end position="312"/>
    </location>
</feature>
<reference evidence="7" key="1">
    <citation type="submission" date="2022-06" db="EMBL/GenBank/DDBJ databases">
        <title>Helicobacter colisuis sp. nov.</title>
        <authorList>
            <person name="Papic B."/>
            <person name="Gruntar I."/>
        </authorList>
    </citation>
    <scope>NUCLEOTIDE SEQUENCE</scope>
    <source>
        <strain evidence="7">11154-15</strain>
    </source>
</reference>
<accession>A0ABT0TUA3</accession>
<feature type="transmembrane region" description="Helical" evidence="6">
    <location>
        <begin position="27"/>
        <end position="46"/>
    </location>
</feature>
<evidence type="ECO:0000256" key="5">
    <source>
        <dbReference type="ARBA" id="ARBA00023136"/>
    </source>
</evidence>
<feature type="transmembrane region" description="Helical" evidence="6">
    <location>
        <begin position="215"/>
        <end position="233"/>
    </location>
</feature>
<feature type="transmembrane region" description="Helical" evidence="6">
    <location>
        <begin position="260"/>
        <end position="279"/>
    </location>
</feature>
<evidence type="ECO:0000313" key="7">
    <source>
        <dbReference type="EMBL" id="MCL9819516.1"/>
    </source>
</evidence>
<comment type="caution">
    <text evidence="7">The sequence shown here is derived from an EMBL/GenBank/DDBJ whole genome shotgun (WGS) entry which is preliminary data.</text>
</comment>
<evidence type="ECO:0000256" key="1">
    <source>
        <dbReference type="ARBA" id="ARBA00004651"/>
    </source>
</evidence>
<dbReference type="RefSeq" id="WP_250604241.1">
    <property type="nucleotide sequence ID" value="NZ_JAMOKX010000004.1"/>
</dbReference>